<name>A0ABT6J843_9GAMM</name>
<sequence>MSQAKQGGAVAMHYVYNGKGEQVRRHLGASDATTVFDEAGRWLGDYDAAGTPLQQAVWLYDFPVGLLVGPSGINRLHYVQPDHLGTPRAVIDPLRNVAVWNWDLASEAFGNSPPNEDPDGDGIGFWFDMRFPGQRYDAASGLNYNYFRDYEPGAGRYSQSDPIGIAGGVALYGYAFASPSIYFDRFGLAPGNDCWTEWEVSGEYLGEIVARKVGLPRLFRRTCLPIPQIGQFGPMDAIPSIGRHRGRGGGMNFRVPLPVPLSLLVACKNEWIQNISLKQANIRDIIYYEVCIDDCGIVSRTPFDAMKDVVWRDLGPSQDIWSEWDWYQ</sequence>
<dbReference type="Proteomes" id="UP001156940">
    <property type="component" value="Unassembled WGS sequence"/>
</dbReference>
<dbReference type="InterPro" id="IPR050708">
    <property type="entry name" value="T6SS_VgrG/RHS"/>
</dbReference>
<dbReference type="Gene3D" id="2.180.10.10">
    <property type="entry name" value="RHS repeat-associated core"/>
    <property type="match status" value="1"/>
</dbReference>
<evidence type="ECO:0000313" key="1">
    <source>
        <dbReference type="EMBL" id="MDH5822343.1"/>
    </source>
</evidence>
<feature type="non-terminal residue" evidence="1">
    <location>
        <position position="1"/>
    </location>
</feature>
<proteinExistence type="predicted"/>
<dbReference type="InterPro" id="IPR022385">
    <property type="entry name" value="Rhs_assc_core"/>
</dbReference>
<comment type="caution">
    <text evidence="1">The sequence shown here is derived from an EMBL/GenBank/DDBJ whole genome shotgun (WGS) entry which is preliminary data.</text>
</comment>
<dbReference type="NCBIfam" id="TIGR03696">
    <property type="entry name" value="Rhs_assc_core"/>
    <property type="match status" value="1"/>
</dbReference>
<protein>
    <submittedName>
        <fullName evidence="1">RHS repeat-associated core domain-containing protein</fullName>
    </submittedName>
</protein>
<dbReference type="RefSeq" id="WP_280573242.1">
    <property type="nucleotide sequence ID" value="NZ_JARXRM010000022.1"/>
</dbReference>
<keyword evidence="2" id="KW-1185">Reference proteome</keyword>
<gene>
    <name evidence="1" type="ORF">QFW77_04970</name>
</gene>
<dbReference type="PANTHER" id="PTHR32305">
    <property type="match status" value="1"/>
</dbReference>
<accession>A0ABT6J843</accession>
<organism evidence="1 2">
    <name type="scientific">Luteimonas endophytica</name>
    <dbReference type="NCBI Taxonomy" id="3042023"/>
    <lineage>
        <taxon>Bacteria</taxon>
        <taxon>Pseudomonadati</taxon>
        <taxon>Pseudomonadota</taxon>
        <taxon>Gammaproteobacteria</taxon>
        <taxon>Lysobacterales</taxon>
        <taxon>Lysobacteraceae</taxon>
        <taxon>Luteimonas</taxon>
    </lineage>
</organism>
<dbReference type="EMBL" id="JARXRM010000022">
    <property type="protein sequence ID" value="MDH5822343.1"/>
    <property type="molecule type" value="Genomic_DNA"/>
</dbReference>
<evidence type="ECO:0000313" key="2">
    <source>
        <dbReference type="Proteomes" id="UP001156940"/>
    </source>
</evidence>
<reference evidence="1 2" key="1">
    <citation type="submission" date="2023-04" db="EMBL/GenBank/DDBJ databases">
        <title>Luteimonas endophyticus RD2P54.</title>
        <authorList>
            <person name="Sun J.-Q."/>
        </authorList>
    </citation>
    <scope>NUCLEOTIDE SEQUENCE [LARGE SCALE GENOMIC DNA]</scope>
    <source>
        <strain evidence="1 2">RD2P54</strain>
    </source>
</reference>
<dbReference type="PANTHER" id="PTHR32305:SF15">
    <property type="entry name" value="PROTEIN RHSA-RELATED"/>
    <property type="match status" value="1"/>
</dbReference>